<dbReference type="RefSeq" id="WP_254181632.1">
    <property type="nucleotide sequence ID" value="NZ_JANARS010000004.1"/>
</dbReference>
<dbReference type="Pfam" id="PF01636">
    <property type="entry name" value="APH"/>
    <property type="match status" value="1"/>
</dbReference>
<organism evidence="2 3">
    <name type="scientific">Nocardioides pinisoli</name>
    <dbReference type="NCBI Taxonomy" id="2950279"/>
    <lineage>
        <taxon>Bacteria</taxon>
        <taxon>Bacillati</taxon>
        <taxon>Actinomycetota</taxon>
        <taxon>Actinomycetes</taxon>
        <taxon>Propionibacteriales</taxon>
        <taxon>Nocardioidaceae</taxon>
        <taxon>Nocardioides</taxon>
    </lineage>
</organism>
<evidence type="ECO:0000313" key="2">
    <source>
        <dbReference type="EMBL" id="MCP3422439.1"/>
    </source>
</evidence>
<keyword evidence="3" id="KW-1185">Reference proteome</keyword>
<dbReference type="InterPro" id="IPR011009">
    <property type="entry name" value="Kinase-like_dom_sf"/>
</dbReference>
<accession>A0ABT1KYL1</accession>
<dbReference type="SUPFAM" id="SSF56112">
    <property type="entry name" value="Protein kinase-like (PK-like)"/>
    <property type="match status" value="1"/>
</dbReference>
<proteinExistence type="predicted"/>
<sequence>MAESETEHALATWGSGTRAADATRTGDIVLKSSGPWAPSVLALLRHLEEVGFAGAPRVVGDGYAADGRMAVSFVPGESPHPRAWDDHRVGGVGGLLRDLHLATSSFAASAGAQWKTTWLHETYASGDMVVGHGDAAPWNIVGRHGSAHALVDWECAGPIDRLTELAYAVWLNAQLHDDDIAERQGLPDAATRAGQAHTILDAYGLAPARRADIVDRMIELAIHAARAEALSAKVTPESESAVDTDGYPVLWAITWRARSASWMIHNRALLLRPRS</sequence>
<protein>
    <submittedName>
        <fullName evidence="2">Aminoglycoside phosphotransferase family protein</fullName>
    </submittedName>
</protein>
<evidence type="ECO:0000259" key="1">
    <source>
        <dbReference type="Pfam" id="PF01636"/>
    </source>
</evidence>
<gene>
    <name evidence="2" type="ORF">NCI01_11575</name>
</gene>
<dbReference type="Proteomes" id="UP001204524">
    <property type="component" value="Unassembled WGS sequence"/>
</dbReference>
<reference evidence="2 3" key="1">
    <citation type="submission" date="2022-06" db="EMBL/GenBank/DDBJ databases">
        <authorList>
            <person name="So Y."/>
        </authorList>
    </citation>
    <scope>NUCLEOTIDE SEQUENCE [LARGE SCALE GENOMIC DNA]</scope>
    <source>
        <strain evidence="2 3">STR3</strain>
    </source>
</reference>
<dbReference type="EMBL" id="JANARS010000004">
    <property type="protein sequence ID" value="MCP3422439.1"/>
    <property type="molecule type" value="Genomic_DNA"/>
</dbReference>
<dbReference type="InterPro" id="IPR002575">
    <property type="entry name" value="Aminoglycoside_PTrfase"/>
</dbReference>
<comment type="caution">
    <text evidence="2">The sequence shown here is derived from an EMBL/GenBank/DDBJ whole genome shotgun (WGS) entry which is preliminary data.</text>
</comment>
<dbReference type="Gene3D" id="3.90.1200.10">
    <property type="match status" value="1"/>
</dbReference>
<feature type="domain" description="Aminoglycoside phosphotransferase" evidence="1">
    <location>
        <begin position="117"/>
        <end position="177"/>
    </location>
</feature>
<name>A0ABT1KYL1_9ACTN</name>
<evidence type="ECO:0000313" key="3">
    <source>
        <dbReference type="Proteomes" id="UP001204524"/>
    </source>
</evidence>